<gene>
    <name evidence="2" type="ORF">rCG_36763</name>
</gene>
<name>A6JRY3_RAT</name>
<dbReference type="Proteomes" id="UP000234681">
    <property type="component" value="Chromosome 11"/>
</dbReference>
<proteinExistence type="predicted"/>
<evidence type="ECO:0000313" key="2">
    <source>
        <dbReference type="EMBL" id="EDL78124.1"/>
    </source>
</evidence>
<evidence type="ECO:0000256" key="1">
    <source>
        <dbReference type="SAM" id="MobiDB-lite"/>
    </source>
</evidence>
<dbReference type="EMBL" id="CH473999">
    <property type="protein sequence ID" value="EDL78124.1"/>
    <property type="molecule type" value="Genomic_DNA"/>
</dbReference>
<sequence>MQPSLSTPVCDSSPTFLPSRESVKGRPEAREASLLLGLKHIILQGHQIIKKQELSCKLRG</sequence>
<evidence type="ECO:0000313" key="3">
    <source>
        <dbReference type="Proteomes" id="UP000234681"/>
    </source>
</evidence>
<dbReference type="AlphaFoldDB" id="A6JRY3"/>
<feature type="region of interest" description="Disordered" evidence="1">
    <location>
        <begin position="1"/>
        <end position="24"/>
    </location>
</feature>
<protein>
    <submittedName>
        <fullName evidence="2">RCG36763</fullName>
    </submittedName>
</protein>
<reference evidence="2 3" key="1">
    <citation type="submission" date="2005-09" db="EMBL/GenBank/DDBJ databases">
        <authorList>
            <person name="Mural R.J."/>
            <person name="Li P.W."/>
            <person name="Adams M.D."/>
            <person name="Amanatides P.G."/>
            <person name="Baden-Tillson H."/>
            <person name="Barnstead M."/>
            <person name="Chin S.H."/>
            <person name="Dew I."/>
            <person name="Evans C.A."/>
            <person name="Ferriera S."/>
            <person name="Flanigan M."/>
            <person name="Fosler C."/>
            <person name="Glodek A."/>
            <person name="Gu Z."/>
            <person name="Holt R.A."/>
            <person name="Jennings D."/>
            <person name="Kraft C.L."/>
            <person name="Lu F."/>
            <person name="Nguyen T."/>
            <person name="Nusskern D.R."/>
            <person name="Pfannkoch C.M."/>
            <person name="Sitter C."/>
            <person name="Sutton G.G."/>
            <person name="Venter J.C."/>
            <person name="Wang Z."/>
            <person name="Woodage T."/>
            <person name="Zheng X.H."/>
            <person name="Zhong F."/>
        </authorList>
    </citation>
    <scope>NUCLEOTIDE SEQUENCE [LARGE SCALE GENOMIC DNA]</scope>
    <source>
        <strain>BN</strain>
        <strain evidence="3">Sprague-Dawley</strain>
    </source>
</reference>
<feature type="compositionally biased region" description="Polar residues" evidence="1">
    <location>
        <begin position="1"/>
        <end position="16"/>
    </location>
</feature>
<accession>A6JRY3</accession>
<organism evidence="2 3">
    <name type="scientific">Rattus norvegicus</name>
    <name type="common">Rat</name>
    <dbReference type="NCBI Taxonomy" id="10116"/>
    <lineage>
        <taxon>Eukaryota</taxon>
        <taxon>Metazoa</taxon>
        <taxon>Chordata</taxon>
        <taxon>Craniata</taxon>
        <taxon>Vertebrata</taxon>
        <taxon>Euteleostomi</taxon>
        <taxon>Mammalia</taxon>
        <taxon>Eutheria</taxon>
        <taxon>Euarchontoglires</taxon>
        <taxon>Glires</taxon>
        <taxon>Rodentia</taxon>
        <taxon>Myomorpha</taxon>
        <taxon>Muroidea</taxon>
        <taxon>Muridae</taxon>
        <taxon>Murinae</taxon>
        <taxon>Rattus</taxon>
    </lineage>
</organism>